<keyword evidence="2" id="KW-0255">Endonuclease</keyword>
<dbReference type="PROSITE" id="PS01123">
    <property type="entry name" value="TNASE_1"/>
    <property type="match status" value="1"/>
</dbReference>
<evidence type="ECO:0000256" key="2">
    <source>
        <dbReference type="ARBA" id="ARBA00022759"/>
    </source>
</evidence>
<dbReference type="InterPro" id="IPR002071">
    <property type="entry name" value="Thermonucl_AS"/>
</dbReference>
<comment type="caution">
    <text evidence="7">The sequence shown here is derived from an EMBL/GenBank/DDBJ whole genome shotgun (WGS) entry which is preliminary data.</text>
</comment>
<evidence type="ECO:0000259" key="6">
    <source>
        <dbReference type="PROSITE" id="PS50830"/>
    </source>
</evidence>
<keyword evidence="5" id="KW-0472">Membrane</keyword>
<dbReference type="SMART" id="SM00318">
    <property type="entry name" value="SNc"/>
    <property type="match status" value="1"/>
</dbReference>
<evidence type="ECO:0000256" key="4">
    <source>
        <dbReference type="SAM" id="MobiDB-lite"/>
    </source>
</evidence>
<keyword evidence="5" id="KW-0812">Transmembrane</keyword>
<dbReference type="Proteomes" id="UP001501822">
    <property type="component" value="Unassembled WGS sequence"/>
</dbReference>
<keyword evidence="8" id="KW-1185">Reference proteome</keyword>
<keyword evidence="1" id="KW-0540">Nuclease</keyword>
<evidence type="ECO:0000256" key="1">
    <source>
        <dbReference type="ARBA" id="ARBA00022722"/>
    </source>
</evidence>
<dbReference type="PANTHER" id="PTHR12302:SF3">
    <property type="entry name" value="SERINE_THREONINE-PROTEIN KINASE 31"/>
    <property type="match status" value="1"/>
</dbReference>
<dbReference type="SUPFAM" id="SSF50199">
    <property type="entry name" value="Staphylococcal nuclease"/>
    <property type="match status" value="1"/>
</dbReference>
<protein>
    <recommendedName>
        <fullName evidence="6">TNase-like domain-containing protein</fullName>
    </recommendedName>
</protein>
<feature type="region of interest" description="Disordered" evidence="4">
    <location>
        <begin position="50"/>
        <end position="106"/>
    </location>
</feature>
<feature type="compositionally biased region" description="Gly residues" evidence="4">
    <location>
        <begin position="88"/>
        <end position="100"/>
    </location>
</feature>
<organism evidence="7 8">
    <name type="scientific">Actinoallomurus spadix</name>
    <dbReference type="NCBI Taxonomy" id="79912"/>
    <lineage>
        <taxon>Bacteria</taxon>
        <taxon>Bacillati</taxon>
        <taxon>Actinomycetota</taxon>
        <taxon>Actinomycetes</taxon>
        <taxon>Streptosporangiales</taxon>
        <taxon>Thermomonosporaceae</taxon>
        <taxon>Actinoallomurus</taxon>
    </lineage>
</organism>
<gene>
    <name evidence="7" type="ORF">GCM10010151_66370</name>
</gene>
<keyword evidence="3" id="KW-0378">Hydrolase</keyword>
<dbReference type="PROSITE" id="PS50830">
    <property type="entry name" value="TNASE_3"/>
    <property type="match status" value="1"/>
</dbReference>
<evidence type="ECO:0000313" key="8">
    <source>
        <dbReference type="Proteomes" id="UP001501822"/>
    </source>
</evidence>
<evidence type="ECO:0000313" key="7">
    <source>
        <dbReference type="EMBL" id="GAA0367167.1"/>
    </source>
</evidence>
<keyword evidence="5" id="KW-1133">Transmembrane helix</keyword>
<feature type="domain" description="TNase-like" evidence="6">
    <location>
        <begin position="106"/>
        <end position="236"/>
    </location>
</feature>
<dbReference type="InterPro" id="IPR035437">
    <property type="entry name" value="SNase_OB-fold_sf"/>
</dbReference>
<feature type="transmembrane region" description="Helical" evidence="5">
    <location>
        <begin position="26"/>
        <end position="48"/>
    </location>
</feature>
<dbReference type="EMBL" id="BAAABM010000066">
    <property type="protein sequence ID" value="GAA0367167.1"/>
    <property type="molecule type" value="Genomic_DNA"/>
</dbReference>
<evidence type="ECO:0000256" key="5">
    <source>
        <dbReference type="SAM" id="Phobius"/>
    </source>
</evidence>
<name>A0ABP3HDS0_9ACTN</name>
<accession>A0ABP3HDS0</accession>
<reference evidence="8" key="1">
    <citation type="journal article" date="2019" name="Int. J. Syst. Evol. Microbiol.">
        <title>The Global Catalogue of Microorganisms (GCM) 10K type strain sequencing project: providing services to taxonomists for standard genome sequencing and annotation.</title>
        <authorList>
            <consortium name="The Broad Institute Genomics Platform"/>
            <consortium name="The Broad Institute Genome Sequencing Center for Infectious Disease"/>
            <person name="Wu L."/>
            <person name="Ma J."/>
        </authorList>
    </citation>
    <scope>NUCLEOTIDE SEQUENCE [LARGE SCALE GENOMIC DNA]</scope>
    <source>
        <strain evidence="8">JCM 3146</strain>
    </source>
</reference>
<dbReference type="InterPro" id="IPR016071">
    <property type="entry name" value="Staphylococal_nuclease_OB-fold"/>
</dbReference>
<evidence type="ECO:0000256" key="3">
    <source>
        <dbReference type="ARBA" id="ARBA00022801"/>
    </source>
</evidence>
<dbReference type="Pfam" id="PF00565">
    <property type="entry name" value="SNase"/>
    <property type="match status" value="1"/>
</dbReference>
<dbReference type="Gene3D" id="2.40.50.90">
    <property type="match status" value="1"/>
</dbReference>
<sequence>MGGHRTHLDHEVGRRLSVRPRILSVMWRWALVGAGLLAAVCAVGPVGGPGAHRGGLRRPPEAASGEGVGEGAGRKRIEPEGIGREGGGRANGGRVNGGAGPGPPPGAWTARVVRVVDGDTLILRVGGRGLRVRLIGVDAPETWSRHECFGAEAARALRRLTPAGAEVRVAADREPYDRFGRRLLHLWTGDGRLVAADLVRTGFSRTLVIPPNTRYAPVLRAAQAAARRTRVGLWGACHGSR</sequence>
<feature type="compositionally biased region" description="Basic and acidic residues" evidence="4">
    <location>
        <begin position="72"/>
        <end position="87"/>
    </location>
</feature>
<proteinExistence type="predicted"/>
<dbReference type="PANTHER" id="PTHR12302">
    <property type="entry name" value="EBNA2 BINDING PROTEIN P100"/>
    <property type="match status" value="1"/>
</dbReference>